<feature type="transmembrane region" description="Helical" evidence="1">
    <location>
        <begin position="211"/>
        <end position="231"/>
    </location>
</feature>
<keyword evidence="1" id="KW-1133">Transmembrane helix</keyword>
<dbReference type="EMBL" id="JAWDID010000067">
    <property type="protein sequence ID" value="MDU0343388.1"/>
    <property type="molecule type" value="Genomic_DNA"/>
</dbReference>
<feature type="domain" description="EamA" evidence="2">
    <location>
        <begin position="12"/>
        <end position="144"/>
    </location>
</feature>
<feature type="transmembrane region" description="Helical" evidence="1">
    <location>
        <begin position="103"/>
        <end position="122"/>
    </location>
</feature>
<proteinExistence type="predicted"/>
<keyword evidence="1" id="KW-0472">Membrane</keyword>
<dbReference type="Proteomes" id="UP001254257">
    <property type="component" value="Unassembled WGS sequence"/>
</dbReference>
<evidence type="ECO:0000256" key="1">
    <source>
        <dbReference type="SAM" id="Phobius"/>
    </source>
</evidence>
<name>A0ABU3SF12_9HYPH</name>
<evidence type="ECO:0000259" key="2">
    <source>
        <dbReference type="Pfam" id="PF00892"/>
    </source>
</evidence>
<feature type="transmembrane region" description="Helical" evidence="1">
    <location>
        <begin position="45"/>
        <end position="64"/>
    </location>
</feature>
<keyword evidence="4" id="KW-1185">Reference proteome</keyword>
<accession>A0ABU3SF12</accession>
<sequence length="292" mass="30746">MSTSSPSRHPLRGVLLMLGGIACLAASDAASKLLAATVPTAQIMWIRFVVFAPLAVLIALRALGRAGLRSRQPLLQVIRGIGLLGSGFGFIAGMQFLPLAQATAVFFVAPLLVILFSVPLLGEVARARQWAAVCLGLLGVLIIVRPGSAGFHPALIFPVISAASWAFAFVMARKMRADSPLLTLAYTAVVGLIVCTALLPFSYVPLGWREIGLGLMTALFFAAAQLLLILAVRFAQANELAPYAYSQLIWAALFGLLIFGNVPDLWTLLGAVVIVLSGLAATSRPKRAATSA</sequence>
<reference evidence="3 4" key="1">
    <citation type="submission" date="2023-09" db="EMBL/GenBank/DDBJ databases">
        <title>Whole genome shotgun sequencing (WGS) of Bosea sp. ZW T0_25, isolated from stored onions (Allium cepa).</title>
        <authorList>
            <person name="Stoll D.A."/>
            <person name="Huch M."/>
        </authorList>
    </citation>
    <scope>NUCLEOTIDE SEQUENCE [LARGE SCALE GENOMIC DNA]</scope>
    <source>
        <strain evidence="3 4">ZW T0_25</strain>
    </source>
</reference>
<dbReference type="RefSeq" id="WP_316021105.1">
    <property type="nucleotide sequence ID" value="NZ_JAWDID010000067.1"/>
</dbReference>
<feature type="domain" description="EamA" evidence="2">
    <location>
        <begin position="154"/>
        <end position="277"/>
    </location>
</feature>
<feature type="transmembrane region" description="Helical" evidence="1">
    <location>
        <begin position="243"/>
        <end position="259"/>
    </location>
</feature>
<dbReference type="PANTHER" id="PTHR22911">
    <property type="entry name" value="ACYL-MALONYL CONDENSING ENZYME-RELATED"/>
    <property type="match status" value="1"/>
</dbReference>
<feature type="transmembrane region" description="Helical" evidence="1">
    <location>
        <begin position="154"/>
        <end position="172"/>
    </location>
</feature>
<keyword evidence="1" id="KW-0812">Transmembrane</keyword>
<feature type="transmembrane region" description="Helical" evidence="1">
    <location>
        <begin position="76"/>
        <end position="97"/>
    </location>
</feature>
<feature type="transmembrane region" description="Helical" evidence="1">
    <location>
        <begin position="129"/>
        <end position="148"/>
    </location>
</feature>
<protein>
    <submittedName>
        <fullName evidence="3">DMT family transporter</fullName>
    </submittedName>
</protein>
<gene>
    <name evidence="3" type="ORF">RKE40_26160</name>
</gene>
<dbReference type="PANTHER" id="PTHR22911:SF103">
    <property type="entry name" value="BLR2811 PROTEIN"/>
    <property type="match status" value="1"/>
</dbReference>
<dbReference type="InterPro" id="IPR000620">
    <property type="entry name" value="EamA_dom"/>
</dbReference>
<organism evidence="3 4">
    <name type="scientific">Bosea rubneri</name>
    <dbReference type="NCBI Taxonomy" id="3075434"/>
    <lineage>
        <taxon>Bacteria</taxon>
        <taxon>Pseudomonadati</taxon>
        <taxon>Pseudomonadota</taxon>
        <taxon>Alphaproteobacteria</taxon>
        <taxon>Hyphomicrobiales</taxon>
        <taxon>Boseaceae</taxon>
        <taxon>Bosea</taxon>
    </lineage>
</organism>
<evidence type="ECO:0000313" key="4">
    <source>
        <dbReference type="Proteomes" id="UP001254257"/>
    </source>
</evidence>
<comment type="caution">
    <text evidence="3">The sequence shown here is derived from an EMBL/GenBank/DDBJ whole genome shotgun (WGS) entry which is preliminary data.</text>
</comment>
<dbReference type="InterPro" id="IPR037185">
    <property type="entry name" value="EmrE-like"/>
</dbReference>
<evidence type="ECO:0000313" key="3">
    <source>
        <dbReference type="EMBL" id="MDU0343388.1"/>
    </source>
</evidence>
<dbReference type="Pfam" id="PF00892">
    <property type="entry name" value="EamA"/>
    <property type="match status" value="2"/>
</dbReference>
<dbReference type="SUPFAM" id="SSF103481">
    <property type="entry name" value="Multidrug resistance efflux transporter EmrE"/>
    <property type="match status" value="2"/>
</dbReference>
<feature type="transmembrane region" description="Helical" evidence="1">
    <location>
        <begin position="265"/>
        <end position="282"/>
    </location>
</feature>
<feature type="transmembrane region" description="Helical" evidence="1">
    <location>
        <begin position="184"/>
        <end position="205"/>
    </location>
</feature>